<keyword evidence="4" id="KW-1185">Reference proteome</keyword>
<name>A0ABV6F4I7_9MICC</name>
<evidence type="ECO:0000313" key="4">
    <source>
        <dbReference type="Proteomes" id="UP001589766"/>
    </source>
</evidence>
<gene>
    <name evidence="3" type="ORF">ACFFIO_07845</name>
</gene>
<dbReference type="EMBL" id="JBHLWH010000021">
    <property type="protein sequence ID" value="MFC0248411.1"/>
    <property type="molecule type" value="Genomic_DNA"/>
</dbReference>
<evidence type="ECO:0000313" key="3">
    <source>
        <dbReference type="EMBL" id="MFC0248411.1"/>
    </source>
</evidence>
<keyword evidence="1" id="KW-0175">Coiled coil</keyword>
<sequence>MSAQLVEAETALAQSRSRLRARDLQMAELRVKLAAERRSSAKAIAGQANRTAAVRDQLATVSGELSVLRRNWSATSEARVTTVEVTCLRDQLASVQDRYAQLVAQYQELSESAELAATERQQLQGVVRQWDTLCKRLYKATGGQSAAAVDKDILATWTRFRQAVATPSGHRGRAPVTRPAAGPATGQSATAGVVP</sequence>
<dbReference type="Proteomes" id="UP001589766">
    <property type="component" value="Unassembled WGS sequence"/>
</dbReference>
<feature type="coiled-coil region" evidence="1">
    <location>
        <begin position="85"/>
        <end position="112"/>
    </location>
</feature>
<protein>
    <submittedName>
        <fullName evidence="3">Uncharacterized protein</fullName>
    </submittedName>
</protein>
<comment type="caution">
    <text evidence="3">The sequence shown here is derived from an EMBL/GenBank/DDBJ whole genome shotgun (WGS) entry which is preliminary data.</text>
</comment>
<dbReference type="RefSeq" id="WP_378041027.1">
    <property type="nucleotide sequence ID" value="NZ_JBHLWH010000021.1"/>
</dbReference>
<feature type="region of interest" description="Disordered" evidence="2">
    <location>
        <begin position="164"/>
        <end position="195"/>
    </location>
</feature>
<organism evidence="3 4">
    <name type="scientific">Citricoccus parietis</name>
    <dbReference type="NCBI Taxonomy" id="592307"/>
    <lineage>
        <taxon>Bacteria</taxon>
        <taxon>Bacillati</taxon>
        <taxon>Actinomycetota</taxon>
        <taxon>Actinomycetes</taxon>
        <taxon>Micrococcales</taxon>
        <taxon>Micrococcaceae</taxon>
        <taxon>Citricoccus</taxon>
    </lineage>
</organism>
<evidence type="ECO:0000256" key="2">
    <source>
        <dbReference type="SAM" id="MobiDB-lite"/>
    </source>
</evidence>
<feature type="compositionally biased region" description="Polar residues" evidence="2">
    <location>
        <begin position="185"/>
        <end position="195"/>
    </location>
</feature>
<evidence type="ECO:0000256" key="1">
    <source>
        <dbReference type="SAM" id="Coils"/>
    </source>
</evidence>
<accession>A0ABV6F4I7</accession>
<proteinExistence type="predicted"/>
<reference evidence="3 4" key="1">
    <citation type="submission" date="2024-09" db="EMBL/GenBank/DDBJ databases">
        <authorList>
            <person name="Sun Q."/>
            <person name="Mori K."/>
        </authorList>
    </citation>
    <scope>NUCLEOTIDE SEQUENCE [LARGE SCALE GENOMIC DNA]</scope>
    <source>
        <strain evidence="3 4">CCM 7609</strain>
    </source>
</reference>